<dbReference type="Proteomes" id="UP000219336">
    <property type="component" value="Unassembled WGS sequence"/>
</dbReference>
<name>A0A240ERJ2_9VIBR</name>
<feature type="domain" description="BIG2" evidence="1">
    <location>
        <begin position="109"/>
        <end position="191"/>
    </location>
</feature>
<sequence>MKSDTSKTSSSTITVTEAIIESIQVTPSTVSLIDGHTATLNASATLSDGRTVALDNKLVTWASSDTATAIVNNQGTVESLDVGTTTVTATLINDTSKTSSSAVTVTTAVVESIEVTPSPLSLSKGVTKTLSVSATLSNNQVTVLDNSTLTWSSSDPSIITINSDGVAKAIASGTTSINATYADLPTVQVDVNVTPTFRQISLNPERVLVDTNGQFQLEVKALLEDDSLVVLNNELISWRVEDSSVALVNSDGLVQGVSDGYTRISATYLSLSDTSEVIVSKIIKETQSSVDIAVGVPFQWRAIYTNTNSDRIDVTQQASWKTYFDTSNGQSPANELVALKTKGQYRVEQLGDSNGYASDIFYTYNGDVTRVAVTSYTADNITSMPLCSTKQLGELGMCRTEAMGGHGGGPKPIASCPLGSIATGVVLKYSTNGWGGLGVQLKCSSVSLDLSNQLVFKDNDRESALIHGRDHPGNTTGSYASQCPVGSIISSIRASAAANAQGTLDDVQLGCSPLSYDTYNSHYVVDKVNEQLLPWLHSNPTDVMVTEFENNVGLSAVAVRAGSALDSTVFIASDLSMSVTTQ</sequence>
<dbReference type="AlphaFoldDB" id="A0A240ERJ2"/>
<dbReference type="SMART" id="SM00635">
    <property type="entry name" value="BID_2"/>
    <property type="match status" value="3"/>
</dbReference>
<dbReference type="Gene3D" id="2.60.40.1080">
    <property type="match status" value="3"/>
</dbReference>
<feature type="domain" description="BIG2" evidence="1">
    <location>
        <begin position="19"/>
        <end position="101"/>
    </location>
</feature>
<dbReference type="InterPro" id="IPR003343">
    <property type="entry name" value="Big_2"/>
</dbReference>
<feature type="domain" description="BIG2" evidence="1">
    <location>
        <begin position="196"/>
        <end position="278"/>
    </location>
</feature>
<dbReference type="OrthoDB" id="9758923at2"/>
<evidence type="ECO:0000313" key="2">
    <source>
        <dbReference type="EMBL" id="SNX51015.1"/>
    </source>
</evidence>
<dbReference type="InterPro" id="IPR008964">
    <property type="entry name" value="Invasin/intimin_cell_adhesion"/>
</dbReference>
<proteinExistence type="predicted"/>
<accession>A0A240ERJ2</accession>
<keyword evidence="3" id="KW-1185">Reference proteome</keyword>
<protein>
    <submittedName>
        <fullName evidence="2">Bacterial Ig-like domain (Group 2)</fullName>
    </submittedName>
</protein>
<organism evidence="2 3">
    <name type="scientific">Vibrio thalassae</name>
    <dbReference type="NCBI Taxonomy" id="1243014"/>
    <lineage>
        <taxon>Bacteria</taxon>
        <taxon>Pseudomonadati</taxon>
        <taxon>Pseudomonadota</taxon>
        <taxon>Gammaproteobacteria</taxon>
        <taxon>Vibrionales</taxon>
        <taxon>Vibrionaceae</taxon>
        <taxon>Vibrio</taxon>
    </lineage>
</organism>
<dbReference type="EMBL" id="OANU01000193">
    <property type="protein sequence ID" value="SNX51015.1"/>
    <property type="molecule type" value="Genomic_DNA"/>
</dbReference>
<reference evidence="3" key="1">
    <citation type="submission" date="2016-06" db="EMBL/GenBank/DDBJ databases">
        <authorList>
            <person name="Rodrigo-Torres L."/>
            <person name="Arahal R.D."/>
            <person name="Lucena T."/>
        </authorList>
    </citation>
    <scope>NUCLEOTIDE SEQUENCE [LARGE SCALE GENOMIC DNA]</scope>
    <source>
        <strain evidence="3">CECT8203</strain>
    </source>
</reference>
<dbReference type="SUPFAM" id="SSF49373">
    <property type="entry name" value="Invasin/intimin cell-adhesion fragments"/>
    <property type="match status" value="3"/>
</dbReference>
<gene>
    <name evidence="2" type="ORF">VTH8203_04696</name>
</gene>
<evidence type="ECO:0000313" key="3">
    <source>
        <dbReference type="Proteomes" id="UP000219336"/>
    </source>
</evidence>
<dbReference type="Pfam" id="PF02368">
    <property type="entry name" value="Big_2"/>
    <property type="match status" value="3"/>
</dbReference>
<evidence type="ECO:0000259" key="1">
    <source>
        <dbReference type="SMART" id="SM00635"/>
    </source>
</evidence>
<dbReference type="RefSeq" id="WP_096995850.1">
    <property type="nucleotide sequence ID" value="NZ_JBHSII010000001.1"/>
</dbReference>